<gene>
    <name evidence="3" type="ORF">DA01_04440</name>
    <name evidence="2" type="ORF">DEHALATV1_1226</name>
    <name evidence="4" type="ORF">VLL09_07240</name>
</gene>
<dbReference type="RefSeq" id="WP_041343117.1">
    <property type="nucleotide sequence ID" value="NZ_AP017649.1"/>
</dbReference>
<evidence type="ECO:0008006" key="7">
    <source>
        <dbReference type="Google" id="ProtNLM"/>
    </source>
</evidence>
<keyword evidence="1" id="KW-0732">Signal</keyword>
<dbReference type="Proteomes" id="UP000218257">
    <property type="component" value="Chromosome"/>
</dbReference>
<accession>A0A0V8M299</accession>
<evidence type="ECO:0000313" key="6">
    <source>
        <dbReference type="Proteomes" id="UP000218257"/>
    </source>
</evidence>
<dbReference type="EMBL" id="AP017649">
    <property type="protein sequence ID" value="BAZ97854.1"/>
    <property type="molecule type" value="Genomic_DNA"/>
</dbReference>
<dbReference type="EMBL" id="JGYD01000018">
    <property type="protein sequence ID" value="KSV17901.1"/>
    <property type="molecule type" value="Genomic_DNA"/>
</dbReference>
<feature type="chain" id="PRO_5015049051" description="Lipoprotein" evidence="1">
    <location>
        <begin position="22"/>
        <end position="137"/>
    </location>
</feature>
<organism evidence="3 5">
    <name type="scientific">Dehalococcoides mccartyi</name>
    <dbReference type="NCBI Taxonomy" id="61435"/>
    <lineage>
        <taxon>Bacteria</taxon>
        <taxon>Bacillati</taxon>
        <taxon>Chloroflexota</taxon>
        <taxon>Dehalococcoidia</taxon>
        <taxon>Dehalococcoidales</taxon>
        <taxon>Dehalococcoidaceae</taxon>
        <taxon>Dehalococcoides</taxon>
    </lineage>
</organism>
<dbReference type="PATRIC" id="fig|61435.5.peg.879"/>
<dbReference type="AlphaFoldDB" id="A0A0V8M299"/>
<dbReference type="OrthoDB" id="163809at2"/>
<evidence type="ECO:0000313" key="3">
    <source>
        <dbReference type="EMBL" id="KSV17901.1"/>
    </source>
</evidence>
<dbReference type="EMBL" id="CP141531">
    <property type="protein sequence ID" value="WRO07174.1"/>
    <property type="molecule type" value="Genomic_DNA"/>
</dbReference>
<reference evidence="3 5" key="1">
    <citation type="journal article" date="2015" name="Sci. Rep.">
        <title>A comparative genomics and reductive dehalogenase gene transcription study of two chloroethene-respiring bacteria, Dehalococcoides mccartyi strains MB and 11a.</title>
        <authorList>
            <person name="Low A."/>
            <person name="Shen Z."/>
            <person name="Cheng D."/>
            <person name="Rogers M.J."/>
            <person name="Lee P.K."/>
            <person name="He J."/>
        </authorList>
    </citation>
    <scope>NUCLEOTIDE SEQUENCE [LARGE SCALE GENOMIC DNA]</scope>
    <source>
        <strain evidence="3 5">MB</strain>
    </source>
</reference>
<reference evidence="2 6" key="2">
    <citation type="journal article" date="2017" name="Sci. Rep.">
        <title>Isolation and genomic characterization of a Dehalococcoides strain suggests genomic rearrangement during culture.</title>
        <authorList>
            <person name="Yohda M."/>
            <person name="Ikegami K."/>
            <person name="Aita Y."/>
            <person name="Kitajima M."/>
            <person name="Takechi A."/>
            <person name="Iwamoto M."/>
            <person name="Fukuda T."/>
            <person name="Tamura N."/>
            <person name="Shibasaki J."/>
            <person name="Koike S."/>
            <person name="Komatsu D."/>
            <person name="Miyagi S."/>
            <person name="Nishimura M."/>
            <person name="Uchino Y."/>
            <person name="Shiroma A."/>
            <person name="Shimoji M."/>
            <person name="Tamotsu H."/>
            <person name="Ashimine N."/>
            <person name="Shinzato M."/>
            <person name="Ohki S."/>
            <person name="Nakano K."/>
            <person name="Teruya K."/>
            <person name="Satou K."/>
            <person name="Hirano T."/>
            <person name="Yagi O."/>
        </authorList>
    </citation>
    <scope>NUCLEOTIDE SEQUENCE [LARGE SCALE GENOMIC DNA]</scope>
    <source>
        <strain evidence="2 6">UCH-ATV1</strain>
    </source>
</reference>
<evidence type="ECO:0000313" key="5">
    <source>
        <dbReference type="Proteomes" id="UP000053577"/>
    </source>
</evidence>
<dbReference type="Proteomes" id="UP000053577">
    <property type="component" value="Unassembled WGS sequence"/>
</dbReference>
<evidence type="ECO:0000313" key="2">
    <source>
        <dbReference type="EMBL" id="BAZ97854.1"/>
    </source>
</evidence>
<evidence type="ECO:0000313" key="4">
    <source>
        <dbReference type="EMBL" id="WRO07174.1"/>
    </source>
</evidence>
<proteinExistence type="predicted"/>
<feature type="signal peptide" evidence="1">
    <location>
        <begin position="1"/>
        <end position="21"/>
    </location>
</feature>
<sequence>MRKRALAIFAGLVMLVFPLSACSAEIPTAGLDQSISFPPGQSCLIAGEDLTIKFVGVLSDSRCPEGVQCVWEGEVTVELLIKYGGATSKLYIVNRGGGDAVAAFRDYKFSFNVTPYPETGTEITPEEYRLVMVVSKS</sequence>
<protein>
    <recommendedName>
        <fullName evidence="7">Lipoprotein</fullName>
    </recommendedName>
</protein>
<evidence type="ECO:0000256" key="1">
    <source>
        <dbReference type="SAM" id="SignalP"/>
    </source>
</evidence>
<name>A0A0V8M299_9CHLR</name>
<reference evidence="4" key="3">
    <citation type="submission" date="2023-12" db="EMBL/GenBank/DDBJ databases">
        <title>Isolation of organohalide respiring bacteria Dehalococcoides mccartyi strain GPTCE1 in groundwater collected near a chemical plant in Suzhou, China.</title>
        <authorList>
            <person name="Liu G."/>
        </authorList>
    </citation>
    <scope>NUCLEOTIDE SEQUENCE</scope>
    <source>
        <strain evidence="4">GPTCE1</strain>
    </source>
</reference>
<dbReference type="Proteomes" id="UP001327986">
    <property type="component" value="Chromosome"/>
</dbReference>